<protein>
    <submittedName>
        <fullName evidence="2">Uncharacterized protein</fullName>
    </submittedName>
</protein>
<dbReference type="AlphaFoldDB" id="A0A1Y2D879"/>
<dbReference type="EMBL" id="MCFJ01000027">
    <property type="protein sequence ID" value="ORY55473.1"/>
    <property type="molecule type" value="Genomic_DNA"/>
</dbReference>
<feature type="region of interest" description="Disordered" evidence="1">
    <location>
        <begin position="894"/>
        <end position="944"/>
    </location>
</feature>
<gene>
    <name evidence="2" type="ORF">BCR38DRAFT_528880</name>
</gene>
<keyword evidence="3" id="KW-1185">Reference proteome</keyword>
<evidence type="ECO:0000313" key="3">
    <source>
        <dbReference type="Proteomes" id="UP000193689"/>
    </source>
</evidence>
<comment type="caution">
    <text evidence="2">The sequence shown here is derived from an EMBL/GenBank/DDBJ whole genome shotgun (WGS) entry which is preliminary data.</text>
</comment>
<evidence type="ECO:0000256" key="1">
    <source>
        <dbReference type="SAM" id="MobiDB-lite"/>
    </source>
</evidence>
<dbReference type="Proteomes" id="UP000193689">
    <property type="component" value="Unassembled WGS sequence"/>
</dbReference>
<reference evidence="2 3" key="1">
    <citation type="submission" date="2016-07" db="EMBL/GenBank/DDBJ databases">
        <title>Pervasive Adenine N6-methylation of Active Genes in Fungi.</title>
        <authorList>
            <consortium name="DOE Joint Genome Institute"/>
            <person name="Mondo S.J."/>
            <person name="Dannebaum R.O."/>
            <person name="Kuo R.C."/>
            <person name="Labutti K."/>
            <person name="Haridas S."/>
            <person name="Kuo A."/>
            <person name="Salamov A."/>
            <person name="Ahrendt S.R."/>
            <person name="Lipzen A."/>
            <person name="Sullivan W."/>
            <person name="Andreopoulos W.B."/>
            <person name="Clum A."/>
            <person name="Lindquist E."/>
            <person name="Daum C."/>
            <person name="Ramamoorthy G.K."/>
            <person name="Gryganskyi A."/>
            <person name="Culley D."/>
            <person name="Magnuson J.K."/>
            <person name="James T.Y."/>
            <person name="O'Malley M.A."/>
            <person name="Stajich J.E."/>
            <person name="Spatafora J.W."/>
            <person name="Visel A."/>
            <person name="Grigoriev I.V."/>
        </authorList>
    </citation>
    <scope>NUCLEOTIDE SEQUENCE [LARGE SCALE GENOMIC DNA]</scope>
    <source>
        <strain evidence="2 3">CBS 129021</strain>
    </source>
</reference>
<dbReference type="RefSeq" id="XP_040709620.1">
    <property type="nucleotide sequence ID" value="XM_040865438.1"/>
</dbReference>
<feature type="compositionally biased region" description="Polar residues" evidence="1">
    <location>
        <begin position="773"/>
        <end position="788"/>
    </location>
</feature>
<feature type="region of interest" description="Disordered" evidence="1">
    <location>
        <begin position="754"/>
        <end position="801"/>
    </location>
</feature>
<evidence type="ECO:0000313" key="2">
    <source>
        <dbReference type="EMBL" id="ORY55473.1"/>
    </source>
</evidence>
<organism evidence="2 3">
    <name type="scientific">Pseudomassariella vexata</name>
    <dbReference type="NCBI Taxonomy" id="1141098"/>
    <lineage>
        <taxon>Eukaryota</taxon>
        <taxon>Fungi</taxon>
        <taxon>Dikarya</taxon>
        <taxon>Ascomycota</taxon>
        <taxon>Pezizomycotina</taxon>
        <taxon>Sordariomycetes</taxon>
        <taxon>Xylariomycetidae</taxon>
        <taxon>Amphisphaeriales</taxon>
        <taxon>Pseudomassariaceae</taxon>
        <taxon>Pseudomassariella</taxon>
    </lineage>
</organism>
<feature type="region of interest" description="Disordered" evidence="1">
    <location>
        <begin position="822"/>
        <end position="850"/>
    </location>
</feature>
<dbReference type="InParanoid" id="A0A1Y2D879"/>
<proteinExistence type="predicted"/>
<sequence length="944" mass="104473">MALIAAFAVVDEVNTIAYSTYFGSRCLPIGVPGDVLELLWSSQPAKFTSWADLTELQLRRLLPPRLHHDIADLILFANNYSLELLARRCLLRFCVASPAAINNQVASARRSSGAAIGMFLLILSHRFAVFHASRIWQLTAAAISNLILVEGPGNPIEQVAKKLRSDYAAVKVCSYDCSPLLINLINAIMCAITKMYCSVCKTKKKRYTFIPCKEFIEELIGSGTMNITFTPGTRLHCPRLKWPINPNIDITHTICVECAYMGQVWYQGFEKAKRLMKQVNKDHNRKLFDPSRGPSATNNIMGDAGVENVHEDNDADANQNANGRDIDALPAEELNMLLPPGFAGCATFQKRHLISTWEKKKEASPEEAAVIAYKFEQRKKSFLTIWIPCCTLCKKPTVDDAVDGGIADVEFELDVILWPILQGVTSTQAYGSCVTINIATGFIHKPCHACVKEEEKLRQLVEELLQTCERVEAWAVWTWLLSRGVGDIPFSDHGCVSVGLPMTQPPSIQSIMMLMSLSWQRQSGVAWEDVVKFAPPTSCPLRSTVHSQPLLDLYQWPEFAEPRSGKELEIRRPVPGVDYRLGPTEVCEDGAMDEALENEAVEGRSEDELMEKVLDDQPAVPSLNLASEMPQIGITDNHLDNSDIDHPAKPRTRKASSGEGPESKRRKVDHVRDCGREVAQKARAKAIIKFSHPENKANKHWSWYCESQTEVGIPKILETKAWMLVVRFEGAYINGEGQAAIKQNLSYPVVKETPAKTPEVQTPPVTEDGIHTPESQSAATQATPTEPGSSRGKHVHFPSTPKDLEEVLTLDNSLEIEGYDRFGNKQSSEQAGPSNGNTRGAEESEETDVEIPEECGFFTECSMGCLHLIDPYGTQPGMIFNLPIGLSSLEPQVQEGNHAQHEEPDLGNGMKASQMPLGSCSESVEPELETGGNEAQIEEQNLVQ</sequence>
<feature type="compositionally biased region" description="Basic and acidic residues" evidence="1">
    <location>
        <begin position="637"/>
        <end position="648"/>
    </location>
</feature>
<feature type="region of interest" description="Disordered" evidence="1">
    <location>
        <begin position="634"/>
        <end position="672"/>
    </location>
</feature>
<dbReference type="GeneID" id="63781650"/>
<dbReference type="OrthoDB" id="4757822at2759"/>
<feature type="compositionally biased region" description="Polar residues" evidence="1">
    <location>
        <begin position="824"/>
        <end position="838"/>
    </location>
</feature>
<accession>A0A1Y2D879</accession>
<name>A0A1Y2D879_9PEZI</name>